<keyword evidence="3" id="KW-1185">Reference proteome</keyword>
<accession>A0A0G4J234</accession>
<keyword evidence="1" id="KW-1133">Transmembrane helix</keyword>
<dbReference type="Proteomes" id="UP000039324">
    <property type="component" value="Unassembled WGS sequence"/>
</dbReference>
<protein>
    <submittedName>
        <fullName evidence="2">Uncharacterized protein</fullName>
    </submittedName>
</protein>
<evidence type="ECO:0000256" key="1">
    <source>
        <dbReference type="SAM" id="Phobius"/>
    </source>
</evidence>
<sequence>MSLKHSVIFQGFVGMCIGTGFGLWWKMRQWEAIKTSRTYYQNLQKKLVENGDLPADFFHKH</sequence>
<keyword evidence="1" id="KW-0812">Transmembrane</keyword>
<organism evidence="2 3">
    <name type="scientific">Plasmodiophora brassicae</name>
    <name type="common">Clubroot disease agent</name>
    <dbReference type="NCBI Taxonomy" id="37360"/>
    <lineage>
        <taxon>Eukaryota</taxon>
        <taxon>Sar</taxon>
        <taxon>Rhizaria</taxon>
        <taxon>Endomyxa</taxon>
        <taxon>Phytomyxea</taxon>
        <taxon>Plasmodiophorida</taxon>
        <taxon>Plasmodiophoridae</taxon>
        <taxon>Plasmodiophora</taxon>
    </lineage>
</organism>
<dbReference type="AlphaFoldDB" id="A0A0G4J234"/>
<name>A0A0G4J234_PLABS</name>
<dbReference type="EMBL" id="CDSF01000112">
    <property type="protein sequence ID" value="CEP01361.1"/>
    <property type="molecule type" value="Genomic_DNA"/>
</dbReference>
<gene>
    <name evidence="2" type="ORF">PBRA_001967</name>
</gene>
<keyword evidence="1" id="KW-0472">Membrane</keyword>
<feature type="transmembrane region" description="Helical" evidence="1">
    <location>
        <begin position="6"/>
        <end position="25"/>
    </location>
</feature>
<evidence type="ECO:0000313" key="2">
    <source>
        <dbReference type="EMBL" id="CEP01361.1"/>
    </source>
</evidence>
<reference evidence="2 3" key="1">
    <citation type="submission" date="2015-02" db="EMBL/GenBank/DDBJ databases">
        <authorList>
            <person name="Chooi Y.-H."/>
        </authorList>
    </citation>
    <scope>NUCLEOTIDE SEQUENCE [LARGE SCALE GENOMIC DNA]</scope>
    <source>
        <strain evidence="2">E3</strain>
    </source>
</reference>
<evidence type="ECO:0000313" key="3">
    <source>
        <dbReference type="Proteomes" id="UP000039324"/>
    </source>
</evidence>
<proteinExistence type="predicted"/>